<evidence type="ECO:0000256" key="2">
    <source>
        <dbReference type="ARBA" id="ARBA00023002"/>
    </source>
</evidence>
<evidence type="ECO:0000256" key="1">
    <source>
        <dbReference type="ARBA" id="ARBA00009986"/>
    </source>
</evidence>
<evidence type="ECO:0000313" key="8">
    <source>
        <dbReference type="EMBL" id="KIP10902.1"/>
    </source>
</evidence>
<dbReference type="HOGENOM" id="CLU_005391_0_0_1"/>
<dbReference type="FunFam" id="3.40.309.10:FF:000012">
    <property type="entry name" value="Betaine aldehyde dehydrogenase"/>
    <property type="match status" value="1"/>
</dbReference>
<evidence type="ECO:0000256" key="3">
    <source>
        <dbReference type="PIRNR" id="PIRNR036492"/>
    </source>
</evidence>
<feature type="active site" evidence="4">
    <location>
        <position position="303"/>
    </location>
</feature>
<dbReference type="GO" id="GO:0006081">
    <property type="term" value="P:aldehyde metabolic process"/>
    <property type="evidence" value="ECO:0007669"/>
    <property type="project" value="InterPro"/>
</dbReference>
<dbReference type="OrthoDB" id="310895at2759"/>
<dbReference type="SUPFAM" id="SSF53720">
    <property type="entry name" value="ALDH-like"/>
    <property type="match status" value="1"/>
</dbReference>
<sequence>MPGTFTHQFDSSFFKGNVAVNTGLFINGQWTDSVSKETIDIFNPVDGTVITKVAAANAEDVDIAVKAAKQAFKTSWGLKVPGHQRGRLLYKLADLVEKHQDAIAAVEALDAGKHFIHAKTQDIQDGIKNLRYYAGWADKNQGKTLETSEAKLAYTRHEPIGVVGLIVPWNFPFMIAIWKVAPALATGNAVVLKPSEVTPLSALLLAALVKEAGFPDGVFSVVPGYGAVAGQALAEHALVGKVSFTGSTFVGRKVMETAAKTNLKRVTLELGGKSPTIVFEDADLEQAVKWIVYGIFHHSGQMCAATSRIFVHEAVYDKFLELFTAAAQAVRQGDGFNEDADEGPLVSKAQLDRVLAYIETGKQEGARVVTGGARAGRAGYFVQPTIFADVRPDMRIVREEIFGPVGVVAKFSTEEEVLELANDTQYGLSSYAFTRDVSRAVRVANALEAGCAFINSSALLEPQVPFGGFKQSGHGKEMGEYALEAFTQVKAVHINVGIKL</sequence>
<accession>A0A0C3SCG1</accession>
<reference evidence="8 9" key="1">
    <citation type="journal article" date="2014" name="PLoS Genet.">
        <title>Analysis of the Phlebiopsis gigantea genome, transcriptome and secretome provides insight into its pioneer colonization strategies of wood.</title>
        <authorList>
            <person name="Hori C."/>
            <person name="Ishida T."/>
            <person name="Igarashi K."/>
            <person name="Samejima M."/>
            <person name="Suzuki H."/>
            <person name="Master E."/>
            <person name="Ferreira P."/>
            <person name="Ruiz-Duenas F.J."/>
            <person name="Held B."/>
            <person name="Canessa P."/>
            <person name="Larrondo L.F."/>
            <person name="Schmoll M."/>
            <person name="Druzhinina I.S."/>
            <person name="Kubicek C.P."/>
            <person name="Gaskell J.A."/>
            <person name="Kersten P."/>
            <person name="St John F."/>
            <person name="Glasner J."/>
            <person name="Sabat G."/>
            <person name="Splinter BonDurant S."/>
            <person name="Syed K."/>
            <person name="Yadav J."/>
            <person name="Mgbeahuruike A.C."/>
            <person name="Kovalchuk A."/>
            <person name="Asiegbu F.O."/>
            <person name="Lackner G."/>
            <person name="Hoffmeister D."/>
            <person name="Rencoret J."/>
            <person name="Gutierrez A."/>
            <person name="Sun H."/>
            <person name="Lindquist E."/>
            <person name="Barry K."/>
            <person name="Riley R."/>
            <person name="Grigoriev I.V."/>
            <person name="Henrissat B."/>
            <person name="Kues U."/>
            <person name="Berka R.M."/>
            <person name="Martinez A.T."/>
            <person name="Covert S.F."/>
            <person name="Blanchette R.A."/>
            <person name="Cullen D."/>
        </authorList>
    </citation>
    <scope>NUCLEOTIDE SEQUENCE [LARGE SCALE GENOMIC DNA]</scope>
    <source>
        <strain evidence="8 9">11061_1 CR5-6</strain>
    </source>
</reference>
<dbReference type="EMBL" id="KN840450">
    <property type="protein sequence ID" value="KIP10902.1"/>
    <property type="molecule type" value="Genomic_DNA"/>
</dbReference>
<dbReference type="PROSITE" id="PS00687">
    <property type="entry name" value="ALDEHYDE_DEHYDR_GLU"/>
    <property type="match status" value="1"/>
</dbReference>
<dbReference type="PROSITE" id="PS00070">
    <property type="entry name" value="ALDEHYDE_DEHYDR_CYS"/>
    <property type="match status" value="1"/>
</dbReference>
<name>A0A0C3SCG1_PHLG1</name>
<dbReference type="InterPro" id="IPR016160">
    <property type="entry name" value="Ald_DH_CS_CYS"/>
</dbReference>
<keyword evidence="9" id="KW-1185">Reference proteome</keyword>
<protein>
    <recommendedName>
        <fullName evidence="3">Aldehyde dehydrogenase</fullName>
    </recommendedName>
</protein>
<evidence type="ECO:0000256" key="6">
    <source>
        <dbReference type="RuleBase" id="RU003345"/>
    </source>
</evidence>
<comment type="similarity">
    <text evidence="1 3 6">Belongs to the aldehyde dehydrogenase family.</text>
</comment>
<dbReference type="Gene3D" id="3.40.309.10">
    <property type="entry name" value="Aldehyde Dehydrogenase, Chain A, domain 2"/>
    <property type="match status" value="1"/>
</dbReference>
<dbReference type="Pfam" id="PF00171">
    <property type="entry name" value="Aldedh"/>
    <property type="match status" value="1"/>
</dbReference>
<dbReference type="InterPro" id="IPR012394">
    <property type="entry name" value="Aldehyde_DH_NAD(P)"/>
</dbReference>
<organism evidence="8 9">
    <name type="scientific">Phlebiopsis gigantea (strain 11061_1 CR5-6)</name>
    <name type="common">White-rot fungus</name>
    <name type="synonym">Peniophora gigantea</name>
    <dbReference type="NCBI Taxonomy" id="745531"/>
    <lineage>
        <taxon>Eukaryota</taxon>
        <taxon>Fungi</taxon>
        <taxon>Dikarya</taxon>
        <taxon>Basidiomycota</taxon>
        <taxon>Agaricomycotina</taxon>
        <taxon>Agaricomycetes</taxon>
        <taxon>Polyporales</taxon>
        <taxon>Phanerochaetaceae</taxon>
        <taxon>Phlebiopsis</taxon>
    </lineage>
</organism>
<dbReference type="InterPro" id="IPR015590">
    <property type="entry name" value="Aldehyde_DH_dom"/>
</dbReference>
<proteinExistence type="inferred from homology"/>
<dbReference type="InterPro" id="IPR016163">
    <property type="entry name" value="Ald_DH_C"/>
</dbReference>
<dbReference type="PIRSF" id="PIRSF036492">
    <property type="entry name" value="ALDH"/>
    <property type="match status" value="1"/>
</dbReference>
<dbReference type="GO" id="GO:0004030">
    <property type="term" value="F:aldehyde dehydrogenase [NAD(P)+] activity"/>
    <property type="evidence" value="ECO:0007669"/>
    <property type="project" value="UniProtKB-ARBA"/>
</dbReference>
<dbReference type="FunFam" id="3.40.605.10:FF:000026">
    <property type="entry name" value="Aldehyde dehydrogenase, putative"/>
    <property type="match status" value="1"/>
</dbReference>
<dbReference type="InterPro" id="IPR029510">
    <property type="entry name" value="Ald_DH_CS_GLU"/>
</dbReference>
<keyword evidence="2 3" id="KW-0560">Oxidoreductase</keyword>
<dbReference type="Gene3D" id="3.40.605.10">
    <property type="entry name" value="Aldehyde Dehydrogenase, Chain A, domain 1"/>
    <property type="match status" value="1"/>
</dbReference>
<dbReference type="Proteomes" id="UP000053257">
    <property type="component" value="Unassembled WGS sequence"/>
</dbReference>
<dbReference type="CDD" id="cd07091">
    <property type="entry name" value="ALDH_F1-2_Ald2-like"/>
    <property type="match status" value="1"/>
</dbReference>
<evidence type="ECO:0000313" key="9">
    <source>
        <dbReference type="Proteomes" id="UP000053257"/>
    </source>
</evidence>
<dbReference type="STRING" id="745531.A0A0C3SCG1"/>
<evidence type="ECO:0000256" key="5">
    <source>
        <dbReference type="PROSITE-ProRule" id="PRU10007"/>
    </source>
</evidence>
<evidence type="ECO:0000259" key="7">
    <source>
        <dbReference type="Pfam" id="PF00171"/>
    </source>
</evidence>
<dbReference type="AlphaFoldDB" id="A0A0C3SCG1"/>
<dbReference type="PANTHER" id="PTHR11699">
    <property type="entry name" value="ALDEHYDE DEHYDROGENASE-RELATED"/>
    <property type="match status" value="1"/>
</dbReference>
<dbReference type="InterPro" id="IPR016161">
    <property type="entry name" value="Ald_DH/histidinol_DH"/>
</dbReference>
<feature type="active site" evidence="4 5">
    <location>
        <position position="269"/>
    </location>
</feature>
<dbReference type="FunFam" id="3.40.605.10:FF:000050">
    <property type="entry name" value="Aldehyde dehydrogenase, mitochondrial"/>
    <property type="match status" value="1"/>
</dbReference>
<feature type="domain" description="Aldehyde dehydrogenase" evidence="7">
    <location>
        <begin position="30"/>
        <end position="492"/>
    </location>
</feature>
<dbReference type="InterPro" id="IPR016162">
    <property type="entry name" value="Ald_DH_N"/>
</dbReference>
<gene>
    <name evidence="8" type="ORF">PHLGIDRAFT_115040</name>
</gene>
<evidence type="ECO:0000256" key="4">
    <source>
        <dbReference type="PIRSR" id="PIRSR036492-1"/>
    </source>
</evidence>